<feature type="region of interest" description="Disordered" evidence="1">
    <location>
        <begin position="1"/>
        <end position="35"/>
    </location>
</feature>
<comment type="caution">
    <text evidence="2">The sequence shown here is derived from an EMBL/GenBank/DDBJ whole genome shotgun (WGS) entry which is preliminary data.</text>
</comment>
<proteinExistence type="predicted"/>
<reference evidence="2" key="1">
    <citation type="journal article" date="2022" name="bioRxiv">
        <title>Sequencing and chromosome-scale assembly of the giantPleurodeles waltlgenome.</title>
        <authorList>
            <person name="Brown T."/>
            <person name="Elewa A."/>
            <person name="Iarovenko S."/>
            <person name="Subramanian E."/>
            <person name="Araus A.J."/>
            <person name="Petzold A."/>
            <person name="Susuki M."/>
            <person name="Suzuki K.-i.T."/>
            <person name="Hayashi T."/>
            <person name="Toyoda A."/>
            <person name="Oliveira C."/>
            <person name="Osipova E."/>
            <person name="Leigh N.D."/>
            <person name="Simon A."/>
            <person name="Yun M.H."/>
        </authorList>
    </citation>
    <scope>NUCLEOTIDE SEQUENCE</scope>
    <source>
        <strain evidence="2">20211129_DDA</strain>
        <tissue evidence="2">Liver</tissue>
    </source>
</reference>
<sequence>MAPGQLPLSGRDGARSEEPGGAPRLGGTAGHLGVTPGHRLDIAWTAWATWTVGGRWSTGGARKSPEGAWKKRGSRGSCGGSEAQERR</sequence>
<dbReference type="Proteomes" id="UP001066276">
    <property type="component" value="Chromosome 3_1"/>
</dbReference>
<gene>
    <name evidence="2" type="ORF">NDU88_006913</name>
</gene>
<keyword evidence="3" id="KW-1185">Reference proteome</keyword>
<organism evidence="2 3">
    <name type="scientific">Pleurodeles waltl</name>
    <name type="common">Iberian ribbed newt</name>
    <dbReference type="NCBI Taxonomy" id="8319"/>
    <lineage>
        <taxon>Eukaryota</taxon>
        <taxon>Metazoa</taxon>
        <taxon>Chordata</taxon>
        <taxon>Craniata</taxon>
        <taxon>Vertebrata</taxon>
        <taxon>Euteleostomi</taxon>
        <taxon>Amphibia</taxon>
        <taxon>Batrachia</taxon>
        <taxon>Caudata</taxon>
        <taxon>Salamandroidea</taxon>
        <taxon>Salamandridae</taxon>
        <taxon>Pleurodelinae</taxon>
        <taxon>Pleurodeles</taxon>
    </lineage>
</organism>
<dbReference type="AlphaFoldDB" id="A0AAV7UMF9"/>
<accession>A0AAV7UMF9</accession>
<evidence type="ECO:0000313" key="3">
    <source>
        <dbReference type="Proteomes" id="UP001066276"/>
    </source>
</evidence>
<dbReference type="EMBL" id="JANPWB010000005">
    <property type="protein sequence ID" value="KAJ1190175.1"/>
    <property type="molecule type" value="Genomic_DNA"/>
</dbReference>
<feature type="region of interest" description="Disordered" evidence="1">
    <location>
        <begin position="53"/>
        <end position="87"/>
    </location>
</feature>
<protein>
    <submittedName>
        <fullName evidence="2">Uncharacterized protein</fullName>
    </submittedName>
</protein>
<name>A0AAV7UMF9_PLEWA</name>
<evidence type="ECO:0000256" key="1">
    <source>
        <dbReference type="SAM" id="MobiDB-lite"/>
    </source>
</evidence>
<evidence type="ECO:0000313" key="2">
    <source>
        <dbReference type="EMBL" id="KAJ1190175.1"/>
    </source>
</evidence>